<dbReference type="SFLD" id="SFLDS00005">
    <property type="entry name" value="Isoprenoid_Synthase_Type_I"/>
    <property type="match status" value="1"/>
</dbReference>
<dbReference type="AlphaFoldDB" id="A0A650GDV8"/>
<dbReference type="SFLD" id="SFLDG01018">
    <property type="entry name" value="Squalene/Phytoene_Synthase_Lik"/>
    <property type="match status" value="1"/>
</dbReference>
<dbReference type="InterPro" id="IPR044844">
    <property type="entry name" value="Trans_IPPS_euk-type"/>
</dbReference>
<dbReference type="InterPro" id="IPR008949">
    <property type="entry name" value="Isoprenoid_synthase_dom_sf"/>
</dbReference>
<evidence type="ECO:0000313" key="3">
    <source>
        <dbReference type="Proteomes" id="UP000234271"/>
    </source>
</evidence>
<dbReference type="PANTHER" id="PTHR11626:SF2">
    <property type="entry name" value="SQUALENE SYNTHASE"/>
    <property type="match status" value="1"/>
</dbReference>
<protein>
    <submittedName>
        <fullName evidence="2">Phytoene synthase</fullName>
    </submittedName>
</protein>
<dbReference type="InterPro" id="IPR019845">
    <property type="entry name" value="Squalene/phytoene_synthase_CS"/>
</dbReference>
<dbReference type="CDD" id="cd00683">
    <property type="entry name" value="Trans_IPPS_HH"/>
    <property type="match status" value="1"/>
</dbReference>
<proteinExistence type="predicted"/>
<accession>A0A650GDV8</accession>
<dbReference type="GO" id="GO:0016117">
    <property type="term" value="P:carotenoid biosynthetic process"/>
    <property type="evidence" value="ECO:0007669"/>
    <property type="project" value="UniProtKB-ARBA"/>
</dbReference>
<dbReference type="KEGG" id="blep:AL038_08740"/>
<dbReference type="SUPFAM" id="SSF48576">
    <property type="entry name" value="Terpenoid synthases"/>
    <property type="match status" value="1"/>
</dbReference>
<gene>
    <name evidence="2" type="ORF">BLE401_15570</name>
</gene>
<name>A0A650GDV8_9GAMM</name>
<keyword evidence="1" id="KW-0808">Transferase</keyword>
<dbReference type="Gene3D" id="1.10.600.10">
    <property type="entry name" value="Farnesyl Diphosphate Synthase"/>
    <property type="match status" value="1"/>
</dbReference>
<dbReference type="InterPro" id="IPR033904">
    <property type="entry name" value="Trans_IPPS_HH"/>
</dbReference>
<keyword evidence="3" id="KW-1185">Reference proteome</keyword>
<dbReference type="Proteomes" id="UP000234271">
    <property type="component" value="Chromosome"/>
</dbReference>
<organism evidence="2 3">
    <name type="scientific">Beggiatoa leptomitoformis</name>
    <dbReference type="NCBI Taxonomy" id="288004"/>
    <lineage>
        <taxon>Bacteria</taxon>
        <taxon>Pseudomonadati</taxon>
        <taxon>Pseudomonadota</taxon>
        <taxon>Gammaproteobacteria</taxon>
        <taxon>Thiotrichales</taxon>
        <taxon>Thiotrichaceae</taxon>
        <taxon>Beggiatoa</taxon>
    </lineage>
</organism>
<dbReference type="OrthoDB" id="9807580at2"/>
<dbReference type="GO" id="GO:0045338">
    <property type="term" value="P:farnesyl diphosphate metabolic process"/>
    <property type="evidence" value="ECO:0007669"/>
    <property type="project" value="InterPro"/>
</dbReference>
<evidence type="ECO:0000256" key="1">
    <source>
        <dbReference type="ARBA" id="ARBA00022679"/>
    </source>
</evidence>
<dbReference type="PANTHER" id="PTHR11626">
    <property type="entry name" value="FARNESYL-DIPHOSPHATE FARNESYLTRANSFERASE"/>
    <property type="match status" value="1"/>
</dbReference>
<evidence type="ECO:0000313" key="2">
    <source>
        <dbReference type="EMBL" id="QGX04082.1"/>
    </source>
</evidence>
<dbReference type="GO" id="GO:0051996">
    <property type="term" value="F:squalene synthase [NAD(P)H] activity"/>
    <property type="evidence" value="ECO:0007669"/>
    <property type="project" value="InterPro"/>
</dbReference>
<dbReference type="RefSeq" id="WP_062151885.1">
    <property type="nucleotide sequence ID" value="NZ_CP012373.2"/>
</dbReference>
<dbReference type="InterPro" id="IPR002060">
    <property type="entry name" value="Squ/phyt_synthse"/>
</dbReference>
<reference evidence="3" key="1">
    <citation type="submission" date="2016-12" db="EMBL/GenBank/DDBJ databases">
        <title>Complete Genome Sequence of Beggiatoa leptomitiformis D-401.</title>
        <authorList>
            <person name="Fomenkov A."/>
            <person name="Vincze T."/>
            <person name="Grabovich M."/>
            <person name="Anton B.P."/>
            <person name="Dubinina G."/>
            <person name="Orlova M."/>
            <person name="Belousova E."/>
            <person name="Roberts R.J."/>
        </authorList>
    </citation>
    <scope>NUCLEOTIDE SEQUENCE [LARGE SCALE GENOMIC DNA]</scope>
    <source>
        <strain evidence="3">D-401</strain>
    </source>
</reference>
<dbReference type="EMBL" id="CP018889">
    <property type="protein sequence ID" value="QGX04082.1"/>
    <property type="molecule type" value="Genomic_DNA"/>
</dbReference>
<dbReference type="PROSITE" id="PS01044">
    <property type="entry name" value="SQUALEN_PHYTOEN_SYN_1"/>
    <property type="match status" value="1"/>
</dbReference>
<sequence length="342" mass="38488">MNHYSTDEAYQKHILTGVSRTFALTIPQLPADLYTVVGNAYLLCRIADTIEDEPQLTPAQKQLFSQQFIHVVAGTEPPQPFSDQLLPLLSSSTTPAEKDLILHTNHVIRLTHSFTATQQISLHRCVSIMAEGMSVFQQSNTLAGLQDVTELNRYCYYVAGVVGEMLTDLFCEYSPDIAKNRQILQPLAVSFGQALQMTNILKDIWDDRSRGACWLPQTVFQQAGFDIRQLDTTSYSPAFGDGLQYLIGIAHYHLIQSLHYILLIPPKETGIRRFCLWALGMAILTLRNINQHPQFTSGQQVKISRRWVKATLLISNLSVKSNITLRTLFYLLTRGLPAPHVS</sequence>
<dbReference type="Pfam" id="PF00494">
    <property type="entry name" value="SQS_PSY"/>
    <property type="match status" value="1"/>
</dbReference>